<comment type="caution">
    <text evidence="1">The sequence shown here is derived from an EMBL/GenBank/DDBJ whole genome shotgun (WGS) entry which is preliminary data.</text>
</comment>
<dbReference type="EMBL" id="MU118058">
    <property type="protein sequence ID" value="KAF9646430.1"/>
    <property type="molecule type" value="Genomic_DNA"/>
</dbReference>
<evidence type="ECO:0000313" key="1">
    <source>
        <dbReference type="EMBL" id="KAF9646430.1"/>
    </source>
</evidence>
<proteinExistence type="predicted"/>
<reference evidence="1" key="1">
    <citation type="submission" date="2019-10" db="EMBL/GenBank/DDBJ databases">
        <authorList>
            <consortium name="DOE Joint Genome Institute"/>
            <person name="Kuo A."/>
            <person name="Miyauchi S."/>
            <person name="Kiss E."/>
            <person name="Drula E."/>
            <person name="Kohler A."/>
            <person name="Sanchez-Garcia M."/>
            <person name="Andreopoulos B."/>
            <person name="Barry K.W."/>
            <person name="Bonito G."/>
            <person name="Buee M."/>
            <person name="Carver A."/>
            <person name="Chen C."/>
            <person name="Cichocki N."/>
            <person name="Clum A."/>
            <person name="Culley D."/>
            <person name="Crous P.W."/>
            <person name="Fauchery L."/>
            <person name="Girlanda M."/>
            <person name="Hayes R."/>
            <person name="Keri Z."/>
            <person name="Labutti K."/>
            <person name="Lipzen A."/>
            <person name="Lombard V."/>
            <person name="Magnuson J."/>
            <person name="Maillard F."/>
            <person name="Morin E."/>
            <person name="Murat C."/>
            <person name="Nolan M."/>
            <person name="Ohm R."/>
            <person name="Pangilinan J."/>
            <person name="Pereira M."/>
            <person name="Perotto S."/>
            <person name="Peter M."/>
            <person name="Riley R."/>
            <person name="Sitrit Y."/>
            <person name="Stielow B."/>
            <person name="Szollosi G."/>
            <person name="Zifcakova L."/>
            <person name="Stursova M."/>
            <person name="Spatafora J.W."/>
            <person name="Tedersoo L."/>
            <person name="Vaario L.-M."/>
            <person name="Yamada A."/>
            <person name="Yan M."/>
            <person name="Wang P."/>
            <person name="Xu J."/>
            <person name="Bruns T."/>
            <person name="Baldrian P."/>
            <person name="Vilgalys R."/>
            <person name="Henrissat B."/>
            <person name="Grigoriev I.V."/>
            <person name="Hibbett D."/>
            <person name="Nagy L.G."/>
            <person name="Martin F.M."/>
        </authorList>
    </citation>
    <scope>NUCLEOTIDE SEQUENCE</scope>
    <source>
        <strain evidence="1">P2</strain>
    </source>
</reference>
<sequence>MSAEIPLALIGIGCKFPGKSETKDLYYEFLRNKGDGMVQSPPDRWNHAEWHGTKTEPGKHATTMGGFVSNIDLFDPLEFGISQKEAQYLDPSLRLTLEAAHQALVDSGIDYRGSNTGVYLGQLLTSTNELADDRYEIDNHNGVGKCIAIRANRISFTFDLKGPSFVLDTACSSSGYAMHLAASAVRLGEIDQALVLGASTMVNPIHTLSFSKLGVLSPTGSSKSFDAAADGYARAEGFAAVLVKRLDLALRDGDHIYSVITGSAINANGKGKSLTMPEGEAQGMTIRAAYARANRNPADAFYVELHATGTLVGDPIEVNGAGKVFSKGRDPKKTLRVGSVKGNIGHAEGCSFMASLIKVSLMLYNKEIIPNIRFTKPNPKIDFVGGMMKVQTELERISPDMAALDGKFVASVSTYGVGGANAHIVVESFETAEQVQAAAAIIREPKTTTPSLYLFAVGTLTEGSLGRWQTTLTSHFENLTEPRALRSLSRELIRQARASPYRSFAVGPALIPNLKWSKTALVSAKPKLCLVFAGQGPQHIFMGRQLSEAFPTFLDAIKANDEILVNKYGQPSFVERSGLFVPGKQATLAANGVWPVADVVLSLVFIQIALTDLLKSLGIKYDYVIGHSIGEIAMGYASGHYDRETAVGIAVGRAAAMTQAEGNGGMVALGVGVQKAKLMIKKVLARAGVDSGLWVAGINSPKAVTIAGQHELIDLMVEVAADPADKVFAAKLRVTCAFHTPLMEAQENVFKDFVKGALTTTRDPTAKVMSTVDGKWLERDLDVQYCWDNIRQPVLFGTALNKIIQELGAENVSFLEIAPHPVLKSYIEEIGGNPISLIRRPNPKVPAQNTGEHFQFLEGVGNLLVTGYAHIDANKVAGRSDGIVDFVKVPLPPYPYSKSPCWVEDGVTRSLRLRAPPRPLAQDNFRINVDTHPDLTGHVVMGAVLYPGAGYTEAILENGAFVVENVKVLKPFVLNGHDTAPGHAGVIINSDYWEFRGSTESNVDVILAGLDIAKTPVNFDLFPRLLAPSGVAIFLVHCGSPSEEEEFVSLSVQEFASKLEALSARDVLVQQLPAGQSVILARNFTPPSVLPEELTTNIVFHHFLHGNEGELVDKVKQMPAEGELWIIGNDDAAGIGALGVAAGLIAEEAQFTVHSVLFEDTSLSVDEREGWIHTIRQNPKILETHLKVTPAGEVLVRRAVQGSPSTRDFEIRHFGYSKNSHGRRSLAAAYPPLPGPNEVEVAVEAFGLADLEDDIPLAAFVGNVDGKKVLGYSCQKLADTVVVDKKAIISLPESFSITDAVSLPTTILSAWVGLVEVGRIEKDSIVLVHDALSRAGRAAIQIVQGLGVSAFFTVASKSEVQTLSTEFGIDVRLIAVNASASTALSSAKDWLEASGAEGFDLIFNSTGRVDLAVVGDVISSFGLYVHNKETSEPVKLPVDAPAARIVDVVSLVKKHPAKLAAFLDAVLNAHVAKPFKLSPVSISFSDLVRPVEDITHAQALVIKTTRPENIRVDPAAQLFDPRKTYLLVGGCSEFGIGITVWMFNHGARHIYLTSRRGRKALSPVDKLYLRDINNKGGDARAISCDALNKVDMAKLIETAESVGPLGGIMLMTVVLRDSSFANLTQQHFDDVYQSKVAALNVILELIDLNKIDFNLLFSTIGTVFGNAGQAPYLAAQLYLDKIAETLPNTISMSFPPITDSGIFKRLVQSTKGGANTGKLSKVGMTTPQVCEFMGDSIIRKIPHYLPLLNHKDFPEVFGTCDPLLFSHLLPPQLLAADGASKDDGGESPASLLSSLVGLGVDQISDNALITSYGLDSLAATRFSSQLKGAFGINVSQIELLGSITIGILNEIVAKSRETESDSSSSTALDDGSAKYGEPLVPILNDRLVYDEPYTTDASPHQYRIWLAQLEYDNSRRTNVAAVGQVMKRFGATQWDTHEGYFITVDSKIPIDLNRMTKAFEETVNRHGSFRTTFHWDEQKGKLLQTIHPSVNIHNASIVDLSDESGAYKKAYDMSLANNMNPNFSLDKLPLISSVMFKLGGSAYAFNVTVHHIMTDETSLGIFFYDLFQLYIHGVDSLPPVQLHYSDFSDWLIRTADRRAELRDEQLKYWSKKLDGVQPLVLTLAKPSEVEQSPITQIEGQINSSALKRYNDYVATTSATSFAAFFAAYNLLLYKYSAQNSFVVGTAVTQRSMAQLQEVIGFFANMLPIRTTIEDEMTFAEYMEMFRYDLVTDLSNDDVTLEDIVSQTKTSSQDRSYFKHLFAPGGLNMRITNHLDSSDVITTTGVISLPNGEEKYEFLLTVHYRTGEVILRFDNYLYTEETARQFLDAYCGLIDTLGRNPHVKIGDVSAVSDNEHSRLVKELSTSGSVNPVECKLHQLVEAQAKQTPTVVAIEFEDQYLTYAQLNSKANRLARLLNQQGVGPDTITAICFERGMPQILAILAILKAGGAFLPLDPDDPALRKEMLIVDTNAKILLTTYSQRRDFDKALASKVIVAYIDDATFEKRLLKLDGSDFEVPGHTPANLAYVMFTSGSTGKPKGVMIEHRSISNLVQNSQPYGYRRGARVLSSLAYTFDPFVVDVFGTLSSGATLVTGRKELVLGNIGRAIKNLRINIVHCTPSILAVVPLEHYPTLETVVVAGEALGKKLIEDWSKRVKFMNMYGPTEASVDCIHTHVTDVSLTGVIGRPLPNNRLYILDENLRPTPIGVEGELFVGGIQLARGYLNQLEQTEKAFIPNPFVPGERVYRTGDVAMFRTDGNIVYCGRKDRQIKLRGQRIELGEVEDVISKYQSVQRAAVLIRNFHDAPAVVAFVEFKSSVAEDHIADEKEALKMYISERLPRFMYPSLVAHLPTLPTSTSGKINRRALMELDLTSFRDTNPDVGLPQSDVEVALHKIFSDVLKTDPSQLGVTHDLFSVGLNSLLAIQAAVSVGELFKLKVGLNNIYLRPTIRELSNSIIDAMGQDQRQIMAAEDSENDFLIEFLPIKKKGIHPRMFIVHDITGMATPFMRLGAYMPNEMWAIGDKYFGSVDGFTTVEEMADHYITLIRGVQPHGPYVIAGYSMGGLVALVIADKLRKAGEAITHLIIFDSIFIPTRERQSLKSSDWTARAIDRISQHFSEIGEKWKAKLSVEIRKNLDAMWELDPPYYDGPTTLVVPKDRVWYRSGHASDFDTGTDDFNGWEHRISNLTMKVSPGRHDTMFTPAHVKGLAQVLKQIFAEFPTPKSSE</sequence>
<keyword evidence="2" id="KW-1185">Reference proteome</keyword>
<evidence type="ECO:0000313" key="2">
    <source>
        <dbReference type="Proteomes" id="UP000886501"/>
    </source>
</evidence>
<dbReference type="Proteomes" id="UP000886501">
    <property type="component" value="Unassembled WGS sequence"/>
</dbReference>
<protein>
    <submittedName>
        <fullName evidence="1">Nonribosomal peptide synthetase</fullName>
    </submittedName>
</protein>
<gene>
    <name evidence="1" type="ORF">BDM02DRAFT_3256172</name>
</gene>
<name>A0ACB6Z9N9_THEGA</name>
<accession>A0ACB6Z9N9</accession>
<organism evidence="1 2">
    <name type="scientific">Thelephora ganbajun</name>
    <name type="common">Ganba fungus</name>
    <dbReference type="NCBI Taxonomy" id="370292"/>
    <lineage>
        <taxon>Eukaryota</taxon>
        <taxon>Fungi</taxon>
        <taxon>Dikarya</taxon>
        <taxon>Basidiomycota</taxon>
        <taxon>Agaricomycotina</taxon>
        <taxon>Agaricomycetes</taxon>
        <taxon>Thelephorales</taxon>
        <taxon>Thelephoraceae</taxon>
        <taxon>Thelephora</taxon>
    </lineage>
</organism>
<reference evidence="1" key="2">
    <citation type="journal article" date="2020" name="Nat. Commun.">
        <title>Large-scale genome sequencing of mycorrhizal fungi provides insights into the early evolution of symbiotic traits.</title>
        <authorList>
            <person name="Miyauchi S."/>
            <person name="Kiss E."/>
            <person name="Kuo A."/>
            <person name="Drula E."/>
            <person name="Kohler A."/>
            <person name="Sanchez-Garcia M."/>
            <person name="Morin E."/>
            <person name="Andreopoulos B."/>
            <person name="Barry K.W."/>
            <person name="Bonito G."/>
            <person name="Buee M."/>
            <person name="Carver A."/>
            <person name="Chen C."/>
            <person name="Cichocki N."/>
            <person name="Clum A."/>
            <person name="Culley D."/>
            <person name="Crous P.W."/>
            <person name="Fauchery L."/>
            <person name="Girlanda M."/>
            <person name="Hayes R.D."/>
            <person name="Keri Z."/>
            <person name="LaButti K."/>
            <person name="Lipzen A."/>
            <person name="Lombard V."/>
            <person name="Magnuson J."/>
            <person name="Maillard F."/>
            <person name="Murat C."/>
            <person name="Nolan M."/>
            <person name="Ohm R.A."/>
            <person name="Pangilinan J."/>
            <person name="Pereira M.F."/>
            <person name="Perotto S."/>
            <person name="Peter M."/>
            <person name="Pfister S."/>
            <person name="Riley R."/>
            <person name="Sitrit Y."/>
            <person name="Stielow J.B."/>
            <person name="Szollosi G."/>
            <person name="Zifcakova L."/>
            <person name="Stursova M."/>
            <person name="Spatafora J.W."/>
            <person name="Tedersoo L."/>
            <person name="Vaario L.M."/>
            <person name="Yamada A."/>
            <person name="Yan M."/>
            <person name="Wang P."/>
            <person name="Xu J."/>
            <person name="Bruns T."/>
            <person name="Baldrian P."/>
            <person name="Vilgalys R."/>
            <person name="Dunand C."/>
            <person name="Henrissat B."/>
            <person name="Grigoriev I.V."/>
            <person name="Hibbett D."/>
            <person name="Nagy L.G."/>
            <person name="Martin F.M."/>
        </authorList>
    </citation>
    <scope>NUCLEOTIDE SEQUENCE</scope>
    <source>
        <strain evidence="1">P2</strain>
    </source>
</reference>